<dbReference type="SUPFAM" id="SSF47413">
    <property type="entry name" value="lambda repressor-like DNA-binding domains"/>
    <property type="match status" value="1"/>
</dbReference>
<dbReference type="PROSITE" id="PS50943">
    <property type="entry name" value="HTH_CROC1"/>
    <property type="match status" value="1"/>
</dbReference>
<evidence type="ECO:0000313" key="2">
    <source>
        <dbReference type="Proteomes" id="UP000192775"/>
    </source>
</evidence>
<dbReference type="InterPro" id="IPR001387">
    <property type="entry name" value="Cro/C1-type_HTH"/>
</dbReference>
<sequence>MANASTLVRAARKSRRLTQDQLAERTRIDQAAVSRSERGRDAEFSTVDRLLAGTGHRLYSAPTRRDDAATVAAEIRQRLRDGDKDRALRALIQLSDNLVAERGLVRGVLGLAEPETTADPVWDAALAAVVAWRLREEGLPTPDWVDAPSRFVRESRGLEVDAADPLPPDSEVPEEFAKRGVLVWRDTFASV</sequence>
<dbReference type="Gene3D" id="1.10.260.40">
    <property type="entry name" value="lambda repressor-like DNA-binding domains"/>
    <property type="match status" value="1"/>
</dbReference>
<dbReference type="AlphaFoldDB" id="A0A1X9LLC0"/>
<dbReference type="SMART" id="SM00530">
    <property type="entry name" value="HTH_XRE"/>
    <property type="match status" value="1"/>
</dbReference>
<keyword evidence="2" id="KW-1185">Reference proteome</keyword>
<evidence type="ECO:0000313" key="1">
    <source>
        <dbReference type="EMBL" id="ARJ04741.1"/>
    </source>
</evidence>
<name>A0A1X9LLC0_9MICO</name>
<dbReference type="GO" id="GO:0003677">
    <property type="term" value="F:DNA binding"/>
    <property type="evidence" value="ECO:0007669"/>
    <property type="project" value="InterPro"/>
</dbReference>
<dbReference type="CDD" id="cd00093">
    <property type="entry name" value="HTH_XRE"/>
    <property type="match status" value="1"/>
</dbReference>
<accession>A0A1X9LLC0</accession>
<proteinExistence type="predicted"/>
<dbReference type="Pfam" id="PF01381">
    <property type="entry name" value="HTH_3"/>
    <property type="match status" value="1"/>
</dbReference>
<reference evidence="1 2" key="1">
    <citation type="submission" date="2017-04" db="EMBL/GenBank/DDBJ databases">
        <authorList>
            <person name="Afonso C.L."/>
            <person name="Miller P.J."/>
            <person name="Scott M.A."/>
            <person name="Spackman E."/>
            <person name="Goraichik I."/>
            <person name="Dimitrov K.M."/>
            <person name="Suarez D.L."/>
            <person name="Swayne D.E."/>
        </authorList>
    </citation>
    <scope>NUCLEOTIDE SEQUENCE [LARGE SCALE GENOMIC DNA]</scope>
    <source>
        <strain evidence="2">XA(T)</strain>
    </source>
</reference>
<dbReference type="Proteomes" id="UP000192775">
    <property type="component" value="Chromosome"/>
</dbReference>
<dbReference type="RefSeq" id="WP_085018879.1">
    <property type="nucleotide sequence ID" value="NZ_BMHD01000002.1"/>
</dbReference>
<dbReference type="EMBL" id="CP020715">
    <property type="protein sequence ID" value="ARJ04741.1"/>
    <property type="molecule type" value="Genomic_DNA"/>
</dbReference>
<dbReference type="InterPro" id="IPR010982">
    <property type="entry name" value="Lambda_DNA-bd_dom_sf"/>
</dbReference>
<protein>
    <submittedName>
        <fullName evidence="1">Uncharacterized protein</fullName>
    </submittedName>
</protein>
<organism evidence="1 2">
    <name type="scientific">Cnuibacter physcomitrellae</name>
    <dbReference type="NCBI Taxonomy" id="1619308"/>
    <lineage>
        <taxon>Bacteria</taxon>
        <taxon>Bacillati</taxon>
        <taxon>Actinomycetota</taxon>
        <taxon>Actinomycetes</taxon>
        <taxon>Micrococcales</taxon>
        <taxon>Microbacteriaceae</taxon>
        <taxon>Cnuibacter</taxon>
    </lineage>
</organism>
<gene>
    <name evidence="1" type="ORF">B5808_05515</name>
</gene>
<dbReference type="KEGG" id="cphy:B5808_05515"/>